<evidence type="ECO:0000259" key="6">
    <source>
        <dbReference type="PROSITE" id="PS51192"/>
    </source>
</evidence>
<dbReference type="GO" id="GO:0003676">
    <property type="term" value="F:nucleic acid binding"/>
    <property type="evidence" value="ECO:0007669"/>
    <property type="project" value="InterPro"/>
</dbReference>
<dbReference type="Pfam" id="PF00270">
    <property type="entry name" value="DEAD"/>
    <property type="match status" value="1"/>
</dbReference>
<dbReference type="Gene3D" id="3.40.50.300">
    <property type="entry name" value="P-loop containing nucleotide triphosphate hydrolases"/>
    <property type="match status" value="1"/>
</dbReference>
<dbReference type="InterPro" id="IPR014001">
    <property type="entry name" value="Helicase_ATP-bd"/>
</dbReference>
<dbReference type="GO" id="GO:0016787">
    <property type="term" value="F:hydrolase activity"/>
    <property type="evidence" value="ECO:0007669"/>
    <property type="project" value="UniProtKB-KW"/>
</dbReference>
<feature type="domain" description="Helicase ATP-binding" evidence="6">
    <location>
        <begin position="280"/>
        <end position="394"/>
    </location>
</feature>
<evidence type="ECO:0000256" key="4">
    <source>
        <dbReference type="ARBA" id="ARBA00022840"/>
    </source>
</evidence>
<dbReference type="Gramene" id="ERN16368">
    <property type="protein sequence ID" value="ERN16368"/>
    <property type="gene ID" value="AMTR_s00052p00069760"/>
</dbReference>
<dbReference type="STRING" id="13333.U5D7L7"/>
<evidence type="ECO:0000256" key="5">
    <source>
        <dbReference type="SAM" id="MobiDB-lite"/>
    </source>
</evidence>
<evidence type="ECO:0000313" key="7">
    <source>
        <dbReference type="EMBL" id="ERN16368.1"/>
    </source>
</evidence>
<dbReference type="GO" id="GO:0005524">
    <property type="term" value="F:ATP binding"/>
    <property type="evidence" value="ECO:0007669"/>
    <property type="project" value="UniProtKB-KW"/>
</dbReference>
<dbReference type="SUPFAM" id="SSF52540">
    <property type="entry name" value="P-loop containing nucleoside triphosphate hydrolases"/>
    <property type="match status" value="1"/>
</dbReference>
<dbReference type="Pfam" id="PF18149">
    <property type="entry name" value="Helicase_PWI"/>
    <property type="match status" value="1"/>
</dbReference>
<dbReference type="InterPro" id="IPR027417">
    <property type="entry name" value="P-loop_NTPase"/>
</dbReference>
<dbReference type="PANTHER" id="PTHR47961:SF4">
    <property type="entry name" value="ACTIVATING SIGNAL COINTEGRATOR 1 COMPLEX SUBUNIT 3"/>
    <property type="match status" value="1"/>
</dbReference>
<dbReference type="PROSITE" id="PS51192">
    <property type="entry name" value="HELICASE_ATP_BIND_1"/>
    <property type="match status" value="1"/>
</dbReference>
<dbReference type="InterPro" id="IPR041094">
    <property type="entry name" value="Brr2_helicase_PWI"/>
</dbReference>
<dbReference type="FunFam" id="3.40.50.300:FF:003287">
    <property type="entry name" value="U5 small nuclear ribonucleoprotein 200 kDa helicase"/>
    <property type="match status" value="1"/>
</dbReference>
<keyword evidence="3" id="KW-0347">Helicase</keyword>
<evidence type="ECO:0000256" key="2">
    <source>
        <dbReference type="ARBA" id="ARBA00022801"/>
    </source>
</evidence>
<keyword evidence="4" id="KW-0067">ATP-binding</keyword>
<organism evidence="7 8">
    <name type="scientific">Amborella trichopoda</name>
    <dbReference type="NCBI Taxonomy" id="13333"/>
    <lineage>
        <taxon>Eukaryota</taxon>
        <taxon>Viridiplantae</taxon>
        <taxon>Streptophyta</taxon>
        <taxon>Embryophyta</taxon>
        <taxon>Tracheophyta</taxon>
        <taxon>Spermatophyta</taxon>
        <taxon>Magnoliopsida</taxon>
        <taxon>Amborellales</taxon>
        <taxon>Amborellaceae</taxon>
        <taxon>Amborella</taxon>
    </lineage>
</organism>
<dbReference type="AlphaFoldDB" id="U5D7L7"/>
<accession>U5D7L7</accession>
<dbReference type="HOGENOM" id="CLU_055952_0_0_1"/>
<keyword evidence="8" id="KW-1185">Reference proteome</keyword>
<name>U5D7L7_AMBTC</name>
<evidence type="ECO:0000256" key="3">
    <source>
        <dbReference type="ARBA" id="ARBA00022806"/>
    </source>
</evidence>
<dbReference type="Proteomes" id="UP000017836">
    <property type="component" value="Unassembled WGS sequence"/>
</dbReference>
<feature type="compositionally biased region" description="Basic and acidic residues" evidence="5">
    <location>
        <begin position="11"/>
        <end position="33"/>
    </location>
</feature>
<evidence type="ECO:0000313" key="8">
    <source>
        <dbReference type="Proteomes" id="UP000017836"/>
    </source>
</evidence>
<keyword evidence="2" id="KW-0378">Hydrolase</keyword>
<dbReference type="InterPro" id="IPR050474">
    <property type="entry name" value="Hel308_SKI2-like"/>
</dbReference>
<dbReference type="PANTHER" id="PTHR47961">
    <property type="entry name" value="DNA POLYMERASE THETA, PUTATIVE (AFU_ORTHOLOGUE AFUA_1G05260)-RELATED"/>
    <property type="match status" value="1"/>
</dbReference>
<evidence type="ECO:0000256" key="1">
    <source>
        <dbReference type="ARBA" id="ARBA00022741"/>
    </source>
</evidence>
<protein>
    <recommendedName>
        <fullName evidence="6">Helicase ATP-binding domain-containing protein</fullName>
    </recommendedName>
</protein>
<dbReference type="EMBL" id="KI392446">
    <property type="protein sequence ID" value="ERN16368.1"/>
    <property type="molecule type" value="Genomic_DNA"/>
</dbReference>
<gene>
    <name evidence="7" type="ORF">AMTR_s00052p00069760</name>
</gene>
<proteinExistence type="predicted"/>
<reference evidence="8" key="1">
    <citation type="journal article" date="2013" name="Science">
        <title>The Amborella genome and the evolution of flowering plants.</title>
        <authorList>
            <consortium name="Amborella Genome Project"/>
        </authorList>
    </citation>
    <scope>NUCLEOTIDE SEQUENCE [LARGE SCALE GENOMIC DNA]</scope>
</reference>
<dbReference type="InterPro" id="IPR011545">
    <property type="entry name" value="DEAD/DEAH_box_helicase_dom"/>
</dbReference>
<dbReference type="GO" id="GO:0004386">
    <property type="term" value="F:helicase activity"/>
    <property type="evidence" value="ECO:0007669"/>
    <property type="project" value="UniProtKB-KW"/>
</dbReference>
<sequence length="394" mass="44885">MGVPESLFGKIDPRTFGDRAGRRKPSEREEKLKNLKKKKDRKPPLWGWRALIDDVVVPVEFAEDDEEEERDLDDLHEEDYEGENVNDTSIMQMGCLVDDVEDEGLNVQDIDAYWLQRKITKAYTNSYIDPQHCQQLGEKILKILAEGENREVENSLLRASRATAAEWQKNIKKSIRDEARRLKYDGDKERTLEIDGFPVENCWLKGQRKLVDLESLAFQKGKFPTGCYRIPKRGYEEVHVPALKSKPMASGEELIKISVLPEWAQPAFSGMKQLNRVQSRVYETAPENILLCAPTEAGKTNVAMLTILQQIGLHRNADGPFDNNSYKIVYVATMKALVAEVVGNLSKVLQSYGVSVKELTGDQTLSRQQIEDTQIIFTTPEKWDIIIRKSGDLT</sequence>
<keyword evidence="1" id="KW-0547">Nucleotide-binding</keyword>
<feature type="region of interest" description="Disordered" evidence="5">
    <location>
        <begin position="1"/>
        <end position="41"/>
    </location>
</feature>
<dbReference type="eggNOG" id="KOG0951">
    <property type="taxonomic scope" value="Eukaryota"/>
</dbReference>